<dbReference type="Proteomes" id="UP001234202">
    <property type="component" value="Unassembled WGS sequence"/>
</dbReference>
<gene>
    <name evidence="1" type="ORF">QFC24_001182</name>
</gene>
<organism evidence="1 2">
    <name type="scientific">Naganishia onofrii</name>
    <dbReference type="NCBI Taxonomy" id="1851511"/>
    <lineage>
        <taxon>Eukaryota</taxon>
        <taxon>Fungi</taxon>
        <taxon>Dikarya</taxon>
        <taxon>Basidiomycota</taxon>
        <taxon>Agaricomycotina</taxon>
        <taxon>Tremellomycetes</taxon>
        <taxon>Filobasidiales</taxon>
        <taxon>Filobasidiaceae</taxon>
        <taxon>Naganishia</taxon>
    </lineage>
</organism>
<dbReference type="EMBL" id="JASBWV010000003">
    <property type="protein sequence ID" value="KAJ9126951.1"/>
    <property type="molecule type" value="Genomic_DNA"/>
</dbReference>
<comment type="caution">
    <text evidence="1">The sequence shown here is derived from an EMBL/GenBank/DDBJ whole genome shotgun (WGS) entry which is preliminary data.</text>
</comment>
<sequence>MAPRAVGRKSTTSTTTSQNTYTDYTATSQSMPEVYGNPSNIGTTSAAVLYNDAPVTATATTPTATPTPAVPNNNGNSNNPGVLRPDLIATTTTPTTPSPFSSSFSPTTTTTTTSLSSAITTPHLPFPIDYFEVVVTLCEIIRLVYTRIGELVLGLGPAATTGGGRSGVGSGGGGSASAAGGTDPGSPISSQPAAVAAGSLSEFSPLPTNGFGLGRGTATTPATGTTTTTTTVVVAAAVPGVWTPLLLDLIGKLDAKLKVCPPFHDLNHGAPILHVFPYLPLPLLLPLLFLQCHSCIPIIILNEPENKN</sequence>
<reference evidence="1" key="1">
    <citation type="submission" date="2023-04" db="EMBL/GenBank/DDBJ databases">
        <title>Draft Genome sequencing of Naganishia species isolated from polar environments using Oxford Nanopore Technology.</title>
        <authorList>
            <person name="Leo P."/>
            <person name="Venkateswaran K."/>
        </authorList>
    </citation>
    <scope>NUCLEOTIDE SEQUENCE</scope>
    <source>
        <strain evidence="1">DBVPG 5303</strain>
    </source>
</reference>
<evidence type="ECO:0000313" key="1">
    <source>
        <dbReference type="EMBL" id="KAJ9126951.1"/>
    </source>
</evidence>
<protein>
    <submittedName>
        <fullName evidence="1">Uncharacterized protein</fullName>
    </submittedName>
</protein>
<proteinExistence type="predicted"/>
<keyword evidence="2" id="KW-1185">Reference proteome</keyword>
<name>A0ACC2XTJ6_9TREE</name>
<accession>A0ACC2XTJ6</accession>
<evidence type="ECO:0000313" key="2">
    <source>
        <dbReference type="Proteomes" id="UP001234202"/>
    </source>
</evidence>